<evidence type="ECO:0000313" key="2">
    <source>
        <dbReference type="Proteomes" id="UP001500755"/>
    </source>
</evidence>
<name>A0ABN2T856_9MICO</name>
<comment type="caution">
    <text evidence="1">The sequence shown here is derived from an EMBL/GenBank/DDBJ whole genome shotgun (WGS) entry which is preliminary data.</text>
</comment>
<evidence type="ECO:0000313" key="1">
    <source>
        <dbReference type="EMBL" id="GAA1999763.1"/>
    </source>
</evidence>
<protein>
    <submittedName>
        <fullName evidence="1">Uncharacterized protein</fullName>
    </submittedName>
</protein>
<gene>
    <name evidence="1" type="ORF">GCM10009755_04300</name>
</gene>
<keyword evidence="2" id="KW-1185">Reference proteome</keyword>
<dbReference type="Proteomes" id="UP001500755">
    <property type="component" value="Unassembled WGS sequence"/>
</dbReference>
<sequence length="59" mass="6508">MLSKSAVGPRIGDAGEDRWEFTCNATSDGKAMDGFVQKRRSEGMWRTFFQVAGPKGPEL</sequence>
<proteinExistence type="predicted"/>
<accession>A0ABN2T856</accession>
<organism evidence="1 2">
    <name type="scientific">Brevibacterium samyangense</name>
    <dbReference type="NCBI Taxonomy" id="366888"/>
    <lineage>
        <taxon>Bacteria</taxon>
        <taxon>Bacillati</taxon>
        <taxon>Actinomycetota</taxon>
        <taxon>Actinomycetes</taxon>
        <taxon>Micrococcales</taxon>
        <taxon>Brevibacteriaceae</taxon>
        <taxon>Brevibacterium</taxon>
    </lineage>
</organism>
<dbReference type="EMBL" id="BAAANO010000004">
    <property type="protein sequence ID" value="GAA1999763.1"/>
    <property type="molecule type" value="Genomic_DNA"/>
</dbReference>
<reference evidence="1 2" key="1">
    <citation type="journal article" date="2019" name="Int. J. Syst. Evol. Microbiol.">
        <title>The Global Catalogue of Microorganisms (GCM) 10K type strain sequencing project: providing services to taxonomists for standard genome sequencing and annotation.</title>
        <authorList>
            <consortium name="The Broad Institute Genomics Platform"/>
            <consortium name="The Broad Institute Genome Sequencing Center for Infectious Disease"/>
            <person name="Wu L."/>
            <person name="Ma J."/>
        </authorList>
    </citation>
    <scope>NUCLEOTIDE SEQUENCE [LARGE SCALE GENOMIC DNA]</scope>
    <source>
        <strain evidence="1 2">JCM 14546</strain>
    </source>
</reference>